<dbReference type="InterPro" id="IPR053206">
    <property type="entry name" value="Dimeric_xanthone_biosynth"/>
</dbReference>
<protein>
    <recommendedName>
        <fullName evidence="2">Hemerythrin-like domain-containing protein</fullName>
    </recommendedName>
</protein>
<feature type="compositionally biased region" description="Basic and acidic residues" evidence="1">
    <location>
        <begin position="12"/>
        <end position="21"/>
    </location>
</feature>
<dbReference type="Gene3D" id="1.20.120.520">
    <property type="entry name" value="nmb1532 protein domain like"/>
    <property type="match status" value="1"/>
</dbReference>
<evidence type="ECO:0000313" key="3">
    <source>
        <dbReference type="EMBL" id="KAF1955710.1"/>
    </source>
</evidence>
<evidence type="ECO:0000259" key="2">
    <source>
        <dbReference type="Pfam" id="PF01814"/>
    </source>
</evidence>
<dbReference type="PANTHER" id="PTHR38048">
    <property type="entry name" value="EXPRESSED PROTEIN"/>
    <property type="match status" value="1"/>
</dbReference>
<dbReference type="PANTHER" id="PTHR38048:SF1">
    <property type="entry name" value="HEMERYTHRIN-LIKE DOMAIN-CONTAINING PROTEIN"/>
    <property type="match status" value="1"/>
</dbReference>
<name>A0A6A5TUK9_9PLEO</name>
<dbReference type="Proteomes" id="UP000800035">
    <property type="component" value="Unassembled WGS sequence"/>
</dbReference>
<feature type="region of interest" description="Disordered" evidence="1">
    <location>
        <begin position="1"/>
        <end position="21"/>
    </location>
</feature>
<keyword evidence="4" id="KW-1185">Reference proteome</keyword>
<sequence length="184" mass="21807">MADAQPQFTENEAAKTEEKALPKLTPSEFSQYNRLAEHMDHFHNHFRNTWNTLYTACETGERPVGMSIRQFLGVAEQFISHLTMHHTIEERYFFPVLARKMPAFKKELELLTQHEQIHEGLERLEEYVADCKTGEKELRMGKMKEVLDTFGKVLWEHMDDEVRQLGAENMRKYWSLEEMRSLPM</sequence>
<reference evidence="3" key="1">
    <citation type="journal article" date="2020" name="Stud. Mycol.">
        <title>101 Dothideomycetes genomes: a test case for predicting lifestyles and emergence of pathogens.</title>
        <authorList>
            <person name="Haridas S."/>
            <person name="Albert R."/>
            <person name="Binder M."/>
            <person name="Bloem J."/>
            <person name="Labutti K."/>
            <person name="Salamov A."/>
            <person name="Andreopoulos B."/>
            <person name="Baker S."/>
            <person name="Barry K."/>
            <person name="Bills G."/>
            <person name="Bluhm B."/>
            <person name="Cannon C."/>
            <person name="Castanera R."/>
            <person name="Culley D."/>
            <person name="Daum C."/>
            <person name="Ezra D."/>
            <person name="Gonzalez J."/>
            <person name="Henrissat B."/>
            <person name="Kuo A."/>
            <person name="Liang C."/>
            <person name="Lipzen A."/>
            <person name="Lutzoni F."/>
            <person name="Magnuson J."/>
            <person name="Mondo S."/>
            <person name="Nolan M."/>
            <person name="Ohm R."/>
            <person name="Pangilinan J."/>
            <person name="Park H.-J."/>
            <person name="Ramirez L."/>
            <person name="Alfaro M."/>
            <person name="Sun H."/>
            <person name="Tritt A."/>
            <person name="Yoshinaga Y."/>
            <person name="Zwiers L.-H."/>
            <person name="Turgeon B."/>
            <person name="Goodwin S."/>
            <person name="Spatafora J."/>
            <person name="Crous P."/>
            <person name="Grigoriev I."/>
        </authorList>
    </citation>
    <scope>NUCLEOTIDE SEQUENCE</scope>
    <source>
        <strain evidence="3">CBS 675.92</strain>
    </source>
</reference>
<organism evidence="3 4">
    <name type="scientific">Byssothecium circinans</name>
    <dbReference type="NCBI Taxonomy" id="147558"/>
    <lineage>
        <taxon>Eukaryota</taxon>
        <taxon>Fungi</taxon>
        <taxon>Dikarya</taxon>
        <taxon>Ascomycota</taxon>
        <taxon>Pezizomycotina</taxon>
        <taxon>Dothideomycetes</taxon>
        <taxon>Pleosporomycetidae</taxon>
        <taxon>Pleosporales</taxon>
        <taxon>Massarineae</taxon>
        <taxon>Massarinaceae</taxon>
        <taxon>Byssothecium</taxon>
    </lineage>
</organism>
<dbReference type="OrthoDB" id="10044044at2759"/>
<proteinExistence type="predicted"/>
<dbReference type="AlphaFoldDB" id="A0A6A5TUK9"/>
<dbReference type="CDD" id="cd12108">
    <property type="entry name" value="Hr-like"/>
    <property type="match status" value="1"/>
</dbReference>
<accession>A0A6A5TUK9</accession>
<feature type="domain" description="Hemerythrin-like" evidence="2">
    <location>
        <begin position="36"/>
        <end position="161"/>
    </location>
</feature>
<evidence type="ECO:0000256" key="1">
    <source>
        <dbReference type="SAM" id="MobiDB-lite"/>
    </source>
</evidence>
<gene>
    <name evidence="3" type="ORF">CC80DRAFT_492691</name>
</gene>
<dbReference type="InterPro" id="IPR012312">
    <property type="entry name" value="Hemerythrin-like"/>
</dbReference>
<dbReference type="Pfam" id="PF01814">
    <property type="entry name" value="Hemerythrin"/>
    <property type="match status" value="1"/>
</dbReference>
<dbReference type="EMBL" id="ML976993">
    <property type="protein sequence ID" value="KAF1955710.1"/>
    <property type="molecule type" value="Genomic_DNA"/>
</dbReference>
<evidence type="ECO:0000313" key="4">
    <source>
        <dbReference type="Proteomes" id="UP000800035"/>
    </source>
</evidence>